<evidence type="ECO:0000256" key="2">
    <source>
        <dbReference type="ARBA" id="ARBA00022692"/>
    </source>
</evidence>
<dbReference type="RefSeq" id="WP_089835229.1">
    <property type="nucleotide sequence ID" value="NZ_FNBN01000006.1"/>
</dbReference>
<feature type="transmembrane region" description="Helical" evidence="5">
    <location>
        <begin position="55"/>
        <end position="76"/>
    </location>
</feature>
<accession>A0A1G7WUB6</accession>
<feature type="transmembrane region" description="Helical" evidence="5">
    <location>
        <begin position="348"/>
        <end position="370"/>
    </location>
</feature>
<name>A0A1G7WUB6_CHIFI</name>
<feature type="transmembrane region" description="Helical" evidence="5">
    <location>
        <begin position="289"/>
        <end position="307"/>
    </location>
</feature>
<dbReference type="EMBL" id="FNBN01000006">
    <property type="protein sequence ID" value="SDG75476.1"/>
    <property type="molecule type" value="Genomic_DNA"/>
</dbReference>
<dbReference type="STRING" id="104663.SAMN04488121_106158"/>
<feature type="transmembrane region" description="Helical" evidence="5">
    <location>
        <begin position="12"/>
        <end position="35"/>
    </location>
</feature>
<dbReference type="CDD" id="cd17316">
    <property type="entry name" value="MFS_SV2_like"/>
    <property type="match status" value="1"/>
</dbReference>
<feature type="domain" description="Major facilitator superfamily (MFS) profile" evidence="6">
    <location>
        <begin position="14"/>
        <end position="402"/>
    </location>
</feature>
<evidence type="ECO:0000256" key="5">
    <source>
        <dbReference type="SAM" id="Phobius"/>
    </source>
</evidence>
<dbReference type="InterPro" id="IPR020846">
    <property type="entry name" value="MFS_dom"/>
</dbReference>
<dbReference type="InterPro" id="IPR011701">
    <property type="entry name" value="MFS"/>
</dbReference>
<dbReference type="PANTHER" id="PTHR23508:SF10">
    <property type="entry name" value="CARBOXYLIC ACID TRANSPORTER PROTEIN HOMOLOG"/>
    <property type="match status" value="1"/>
</dbReference>
<evidence type="ECO:0000313" key="7">
    <source>
        <dbReference type="EMBL" id="SDG75476.1"/>
    </source>
</evidence>
<feature type="transmembrane region" description="Helical" evidence="5">
    <location>
        <begin position="142"/>
        <end position="161"/>
    </location>
</feature>
<proteinExistence type="predicted"/>
<feature type="transmembrane region" description="Helical" evidence="5">
    <location>
        <begin position="109"/>
        <end position="135"/>
    </location>
</feature>
<dbReference type="AlphaFoldDB" id="A0A1G7WUB6"/>
<evidence type="ECO:0000256" key="3">
    <source>
        <dbReference type="ARBA" id="ARBA00022989"/>
    </source>
</evidence>
<gene>
    <name evidence="7" type="ORF">SAMN04488121_106158</name>
</gene>
<feature type="transmembrane region" description="Helical" evidence="5">
    <location>
        <begin position="222"/>
        <end position="241"/>
    </location>
</feature>
<feature type="transmembrane region" description="Helical" evidence="5">
    <location>
        <begin position="376"/>
        <end position="398"/>
    </location>
</feature>
<dbReference type="OrthoDB" id="9774156at2"/>
<keyword evidence="4 5" id="KW-0472">Membrane</keyword>
<dbReference type="Pfam" id="PF07690">
    <property type="entry name" value="MFS_1"/>
    <property type="match status" value="1"/>
</dbReference>
<feature type="transmembrane region" description="Helical" evidence="5">
    <location>
        <begin position="83"/>
        <end position="103"/>
    </location>
</feature>
<dbReference type="PANTHER" id="PTHR23508">
    <property type="entry name" value="CARBOXYLIC ACID TRANSPORTER PROTEIN HOMOLOG"/>
    <property type="match status" value="1"/>
</dbReference>
<dbReference type="Gene3D" id="1.20.1250.20">
    <property type="entry name" value="MFS general substrate transporter like domains"/>
    <property type="match status" value="2"/>
</dbReference>
<keyword evidence="2 5" id="KW-0812">Transmembrane</keyword>
<feature type="transmembrane region" description="Helical" evidence="5">
    <location>
        <begin position="313"/>
        <end position="336"/>
    </location>
</feature>
<comment type="subcellular location">
    <subcellularLocation>
        <location evidence="1">Membrane</location>
        <topology evidence="1">Multi-pass membrane protein</topology>
    </subcellularLocation>
</comment>
<dbReference type="Proteomes" id="UP000199045">
    <property type="component" value="Unassembled WGS sequence"/>
</dbReference>
<evidence type="ECO:0000256" key="4">
    <source>
        <dbReference type="ARBA" id="ARBA00023136"/>
    </source>
</evidence>
<feature type="transmembrane region" description="Helical" evidence="5">
    <location>
        <begin position="261"/>
        <end position="282"/>
    </location>
</feature>
<sequence>MNSGNRSTSIFNVAVIVASLGYFVDIYDLLLFTILRVPSLRDLGVPQTEIDSGVGMWLINVQMIGLLVGGIFWGIIGDKKGRLRVLFGSILLYSIANIANGFVTSTNGYLFWRFVAGLGLAGELGAGITLVAEILPKEKRGYGTMIVATVGVSGAIAANLIAKMVPDWRYCYFIGGGLGLLLLLLRISVMESHMFNQTAEKNTVGRGEFLALFNNRERFFRYLKCVLLGAPTWFVVGILVAFSNKFAVEMGVKSPINPGDAVAFCYAGLVLGDFCSGVLSQMLKSRRKVMMIFLGLTAVCVFFYLNLHGAEKWLFHTVCFILGFSVGFWAIFVTIAAESFGTNLRATVAITVPNFARGMLPLITMLFAFAQHYFTYLQSGAIVAAVCIVTALIASYTVEETFGKDLNYVEDLKYTNTEAEDVKKLSAD</sequence>
<protein>
    <submittedName>
        <fullName evidence="7">Predicted arabinose efflux permease, MFS family</fullName>
    </submittedName>
</protein>
<dbReference type="InterPro" id="IPR036259">
    <property type="entry name" value="MFS_trans_sf"/>
</dbReference>
<evidence type="ECO:0000313" key="8">
    <source>
        <dbReference type="Proteomes" id="UP000199045"/>
    </source>
</evidence>
<dbReference type="GO" id="GO:0046943">
    <property type="term" value="F:carboxylic acid transmembrane transporter activity"/>
    <property type="evidence" value="ECO:0007669"/>
    <property type="project" value="TreeGrafter"/>
</dbReference>
<reference evidence="8" key="1">
    <citation type="submission" date="2016-10" db="EMBL/GenBank/DDBJ databases">
        <authorList>
            <person name="Varghese N."/>
            <person name="Submissions S."/>
        </authorList>
    </citation>
    <scope>NUCLEOTIDE SEQUENCE [LARGE SCALE GENOMIC DNA]</scope>
    <source>
        <strain evidence="8">DSM 527</strain>
    </source>
</reference>
<evidence type="ECO:0000256" key="1">
    <source>
        <dbReference type="ARBA" id="ARBA00004141"/>
    </source>
</evidence>
<feature type="transmembrane region" description="Helical" evidence="5">
    <location>
        <begin position="167"/>
        <end position="185"/>
    </location>
</feature>
<dbReference type="GO" id="GO:0005886">
    <property type="term" value="C:plasma membrane"/>
    <property type="evidence" value="ECO:0007669"/>
    <property type="project" value="TreeGrafter"/>
</dbReference>
<keyword evidence="3 5" id="KW-1133">Transmembrane helix</keyword>
<dbReference type="SUPFAM" id="SSF103473">
    <property type="entry name" value="MFS general substrate transporter"/>
    <property type="match status" value="1"/>
</dbReference>
<dbReference type="PROSITE" id="PS50850">
    <property type="entry name" value="MFS"/>
    <property type="match status" value="1"/>
</dbReference>
<evidence type="ECO:0000259" key="6">
    <source>
        <dbReference type="PROSITE" id="PS50850"/>
    </source>
</evidence>
<organism evidence="7 8">
    <name type="scientific">Chitinophaga filiformis</name>
    <name type="common">Myxococcus filiformis</name>
    <name type="synonym">Flexibacter filiformis</name>
    <dbReference type="NCBI Taxonomy" id="104663"/>
    <lineage>
        <taxon>Bacteria</taxon>
        <taxon>Pseudomonadati</taxon>
        <taxon>Bacteroidota</taxon>
        <taxon>Chitinophagia</taxon>
        <taxon>Chitinophagales</taxon>
        <taxon>Chitinophagaceae</taxon>
        <taxon>Chitinophaga</taxon>
    </lineage>
</organism>